<reference evidence="1 2" key="1">
    <citation type="submission" date="2019-03" db="EMBL/GenBank/DDBJ databases">
        <title>Genomic Encyclopedia of Type Strains, Phase IV (KMG-IV): sequencing the most valuable type-strain genomes for metagenomic binning, comparative biology and taxonomic classification.</title>
        <authorList>
            <person name="Goeker M."/>
        </authorList>
    </citation>
    <scope>NUCLEOTIDE SEQUENCE [LARGE SCALE GENOMIC DNA]</scope>
    <source>
        <strain evidence="1 2">DSM 29489</strain>
    </source>
</reference>
<dbReference type="EMBL" id="SLZZ01000030">
    <property type="protein sequence ID" value="TCS75213.1"/>
    <property type="molecule type" value="Genomic_DNA"/>
</dbReference>
<organism evidence="1 2">
    <name type="scientific">Muricomes intestini</name>
    <dbReference type="NCBI Taxonomy" id="1796634"/>
    <lineage>
        <taxon>Bacteria</taxon>
        <taxon>Bacillati</taxon>
        <taxon>Bacillota</taxon>
        <taxon>Clostridia</taxon>
        <taxon>Lachnospirales</taxon>
        <taxon>Lachnospiraceae</taxon>
        <taxon>Muricomes</taxon>
    </lineage>
</organism>
<gene>
    <name evidence="1" type="ORF">EDD59_1309</name>
</gene>
<evidence type="ECO:0000313" key="2">
    <source>
        <dbReference type="Proteomes" id="UP000295726"/>
    </source>
</evidence>
<protein>
    <submittedName>
        <fullName evidence="1">Uncharacterized protein</fullName>
    </submittedName>
</protein>
<dbReference type="AlphaFoldDB" id="A0A4R3K1G1"/>
<evidence type="ECO:0000313" key="1">
    <source>
        <dbReference type="EMBL" id="TCS75213.1"/>
    </source>
</evidence>
<keyword evidence="2" id="KW-1185">Reference proteome</keyword>
<dbReference type="Proteomes" id="UP000295726">
    <property type="component" value="Unassembled WGS sequence"/>
</dbReference>
<accession>A0A4R3K1G1</accession>
<proteinExistence type="predicted"/>
<sequence length="55" mass="6394">MFLGLRGTKCVAIRRYQGAKYLLILTPFDFRSDNIFKLFPSITNEETINKFYKGG</sequence>
<name>A0A4R3K1G1_9FIRM</name>
<comment type="caution">
    <text evidence="1">The sequence shown here is derived from an EMBL/GenBank/DDBJ whole genome shotgun (WGS) entry which is preliminary data.</text>
</comment>